<dbReference type="InterPro" id="IPR029058">
    <property type="entry name" value="AB_hydrolase_fold"/>
</dbReference>
<name>A0A318HD40_9MYCO</name>
<feature type="domain" description="Peptidase S9A N-terminal" evidence="5">
    <location>
        <begin position="18"/>
        <end position="206"/>
    </location>
</feature>
<gene>
    <name evidence="6" type="ORF">C8E89_11492</name>
</gene>
<dbReference type="Pfam" id="PF00326">
    <property type="entry name" value="Peptidase_S9"/>
    <property type="match status" value="1"/>
</dbReference>
<keyword evidence="2" id="KW-0378">Hydrolase</keyword>
<keyword evidence="7" id="KW-1185">Reference proteome</keyword>
<evidence type="ECO:0000259" key="5">
    <source>
        <dbReference type="Pfam" id="PF02897"/>
    </source>
</evidence>
<dbReference type="Gene3D" id="3.40.50.1820">
    <property type="entry name" value="alpha/beta hydrolase"/>
    <property type="match status" value="1"/>
</dbReference>
<dbReference type="InterPro" id="IPR001375">
    <property type="entry name" value="Peptidase_S9_cat"/>
</dbReference>
<dbReference type="GO" id="GO:0005829">
    <property type="term" value="C:cytosol"/>
    <property type="evidence" value="ECO:0007669"/>
    <property type="project" value="TreeGrafter"/>
</dbReference>
<dbReference type="PANTHER" id="PTHR42881:SF13">
    <property type="entry name" value="PROLYL ENDOPEPTIDASE"/>
    <property type="match status" value="1"/>
</dbReference>
<evidence type="ECO:0000256" key="3">
    <source>
        <dbReference type="ARBA" id="ARBA00022825"/>
    </source>
</evidence>
<evidence type="ECO:0000259" key="4">
    <source>
        <dbReference type="Pfam" id="PF00326"/>
    </source>
</evidence>
<dbReference type="SUPFAM" id="SSF50993">
    <property type="entry name" value="Peptidase/esterase 'gauge' domain"/>
    <property type="match status" value="1"/>
</dbReference>
<proteinExistence type="predicted"/>
<reference evidence="7" key="1">
    <citation type="submission" date="2018-05" db="EMBL/GenBank/DDBJ databases">
        <authorList>
            <person name="Deangelis K."/>
            <person name="Huntemann M."/>
            <person name="Clum A."/>
            <person name="Pillay M."/>
            <person name="Palaniappan K."/>
            <person name="Varghese N."/>
            <person name="Mikhailova N."/>
            <person name="Stamatis D."/>
            <person name="Reddy T."/>
            <person name="Daum C."/>
            <person name="Shapiro N."/>
            <person name="Ivanova N."/>
            <person name="Kyrpides N."/>
            <person name="Woyke T."/>
        </authorList>
    </citation>
    <scope>NUCLEOTIDE SEQUENCE [LARGE SCALE GENOMIC DNA]</scope>
    <source>
        <strain evidence="7">GAS496</strain>
    </source>
</reference>
<dbReference type="InterPro" id="IPR002470">
    <property type="entry name" value="Peptidase_S9A"/>
</dbReference>
<keyword evidence="3" id="KW-0720">Serine protease</keyword>
<protein>
    <submittedName>
        <fullName evidence="6">Prolyl oligopeptidase</fullName>
    </submittedName>
</protein>
<sequence>MTLNEAQRPAVADTVVGDDPYLWLEAVDDEEVLEWVQRHNGPTLARLSGDRFEQMRAEALDVFDADTRIPGVTRRGDYLYNFWRDAGHPRGIWRRTTLAEYRKDAPEWDVVIDVDALAAAEDENWVWGGAGINAPGYTRALVFLSRGGGDATVVREFDMTTREFVADGFNLPEGKHVIDFEDDDTMLVGTDFGEGSLTESGYPRVIKRWRRATVLGDAEVVFSGAASDVSVSMGCSAYPGFERTFIYRGTDFYNKETFELRDGELILIDIPTDASMAVHREWAMIVLLSDWARGDTTYEAGTVLVTDYEQLVAGTAELHTVFEPGGDEYFAAGIFTGDRFLSIKLRDVATVVEVLTPGRWQAEPLQGAPANTTTVIAGVDEFGDEIFLHSAGFDTPPLLLHGPSAGPVRQIKSAPALFDADDLIVSQRFTASADGTRVPYFLVAHRDSTGPGPTLLQGYGAFRAAQLPGYLGAFGRLWLARGGNYAMANIRGGGEFGPAWHEQVLRENRHKVAEDFAAVARDLVAQGVTTAPQLGAEGGSAGGLLMGVMLTQYPELFGALVCRSPLLDMRRFNLLLAGASWMTEFGNPDEPADWEYIKQYSPYHNISAERKYPPVLITTSTRDDRVHPGHARKMAAALEAAGHPVLYYENTEGGHSGVANNAQAAFATAVTHEFLLQTLS</sequence>
<evidence type="ECO:0000256" key="2">
    <source>
        <dbReference type="ARBA" id="ARBA00022801"/>
    </source>
</evidence>
<evidence type="ECO:0000313" key="7">
    <source>
        <dbReference type="Proteomes" id="UP000247781"/>
    </source>
</evidence>
<dbReference type="RefSeq" id="WP_110317930.1">
    <property type="nucleotide sequence ID" value="NZ_QJJU01000014.1"/>
</dbReference>
<dbReference type="GO" id="GO:0006508">
    <property type="term" value="P:proteolysis"/>
    <property type="evidence" value="ECO:0007669"/>
    <property type="project" value="UniProtKB-KW"/>
</dbReference>
<reference evidence="6 7" key="2">
    <citation type="submission" date="2018-06" db="EMBL/GenBank/DDBJ databases">
        <title>Sequencing of bacterial isolates from soil warming experiment in Harvard Forest, Massachusetts, USA.</title>
        <authorList>
            <person name="Deangelis K.PhD."/>
        </authorList>
    </citation>
    <scope>NUCLEOTIDE SEQUENCE [LARGE SCALE GENOMIC DNA]</scope>
    <source>
        <strain evidence="6 7">GAS496</strain>
    </source>
</reference>
<dbReference type="Pfam" id="PF02897">
    <property type="entry name" value="Peptidase_S9_N"/>
    <property type="match status" value="1"/>
</dbReference>
<dbReference type="GO" id="GO:0004252">
    <property type="term" value="F:serine-type endopeptidase activity"/>
    <property type="evidence" value="ECO:0007669"/>
    <property type="project" value="InterPro"/>
</dbReference>
<accession>A0A318HD40</accession>
<organism evidence="6 7">
    <name type="scientific">Mycolicibacterium moriokaense</name>
    <dbReference type="NCBI Taxonomy" id="39691"/>
    <lineage>
        <taxon>Bacteria</taxon>
        <taxon>Bacillati</taxon>
        <taxon>Actinomycetota</taxon>
        <taxon>Actinomycetes</taxon>
        <taxon>Mycobacteriales</taxon>
        <taxon>Mycobacteriaceae</taxon>
        <taxon>Mycolicibacterium</taxon>
    </lineage>
</organism>
<dbReference type="SUPFAM" id="SSF53474">
    <property type="entry name" value="alpha/beta-Hydrolases"/>
    <property type="match status" value="1"/>
</dbReference>
<feature type="domain" description="Peptidase S9 prolyl oligopeptidase catalytic" evidence="4">
    <location>
        <begin position="478"/>
        <end position="679"/>
    </location>
</feature>
<dbReference type="AlphaFoldDB" id="A0A318HD40"/>
<dbReference type="PRINTS" id="PR00862">
    <property type="entry name" value="PROLIGOPTASE"/>
</dbReference>
<comment type="caution">
    <text evidence="6">The sequence shown here is derived from an EMBL/GenBank/DDBJ whole genome shotgun (WGS) entry which is preliminary data.</text>
</comment>
<evidence type="ECO:0000313" key="6">
    <source>
        <dbReference type="EMBL" id="PXX06319.1"/>
    </source>
</evidence>
<dbReference type="EMBL" id="QJJU01000014">
    <property type="protein sequence ID" value="PXX06319.1"/>
    <property type="molecule type" value="Genomic_DNA"/>
</dbReference>
<dbReference type="OrthoDB" id="9801421at2"/>
<dbReference type="InterPro" id="IPR051167">
    <property type="entry name" value="Prolyl_oligopep/macrocyclase"/>
</dbReference>
<dbReference type="GO" id="GO:0070012">
    <property type="term" value="F:oligopeptidase activity"/>
    <property type="evidence" value="ECO:0007669"/>
    <property type="project" value="TreeGrafter"/>
</dbReference>
<dbReference type="InterPro" id="IPR023302">
    <property type="entry name" value="Pept_S9A_N"/>
</dbReference>
<dbReference type="Proteomes" id="UP000247781">
    <property type="component" value="Unassembled WGS sequence"/>
</dbReference>
<dbReference type="PANTHER" id="PTHR42881">
    <property type="entry name" value="PROLYL ENDOPEPTIDASE"/>
    <property type="match status" value="1"/>
</dbReference>
<dbReference type="Gene3D" id="2.130.10.120">
    <property type="entry name" value="Prolyl oligopeptidase, N-terminal domain"/>
    <property type="match status" value="1"/>
</dbReference>
<keyword evidence="1" id="KW-0645">Protease</keyword>
<evidence type="ECO:0000256" key="1">
    <source>
        <dbReference type="ARBA" id="ARBA00022670"/>
    </source>
</evidence>